<keyword evidence="1" id="KW-0732">Signal</keyword>
<accession>A0A8S1RNQ9</accession>
<dbReference type="NCBIfam" id="TIGR02232">
    <property type="entry name" value="myxo_disulf_rpt"/>
    <property type="match status" value="1"/>
</dbReference>
<name>A0A8S1RNQ9_9CILI</name>
<keyword evidence="3" id="KW-1015">Disulfide bond</keyword>
<comment type="caution">
    <text evidence="4">The sequence shown here is derived from an EMBL/GenBank/DDBJ whole genome shotgun (WGS) entry which is preliminary data.</text>
</comment>
<gene>
    <name evidence="4" type="ORF">PSON_ATCC_30995.1.T2480013</name>
</gene>
<sequence length="293" mass="33354">MYSYNQCISNGQKNLNGQSCFWDNDKNTCLEKICQNGPSMAKSHSDCFGFLSTCQKGGCHIKNCFDYNYAIDSACASIFKAKRCVTNAYQCVLRQGCEDVNMIDSCTFDKNLNPCVLVNDKFNDLPHCTVKQEGGCTNKKSCQDYLFKEACNTNDQNEECIWDDYLNRCFYIACLDQCGNVIVTSTNEQCDDGNYLPYDGCYKCQVQSQLGCNNCNGRSCLECEKTGWIQQMVYAIQLVVMVIEQEQNNVMTEILKNIMGVINVHKQCVDCYQGQCIQFKKGYLEKESQFLYI</sequence>
<dbReference type="OrthoDB" id="28293at2759"/>
<evidence type="ECO:0000256" key="1">
    <source>
        <dbReference type="ARBA" id="ARBA00022729"/>
    </source>
</evidence>
<dbReference type="EMBL" id="CAJJDN010000248">
    <property type="protein sequence ID" value="CAD8129878.1"/>
    <property type="molecule type" value="Genomic_DNA"/>
</dbReference>
<dbReference type="Pfam" id="PF13948">
    <property type="entry name" value="DUF4215"/>
    <property type="match status" value="1"/>
</dbReference>
<keyword evidence="2" id="KW-0677">Repeat</keyword>
<dbReference type="InterPro" id="IPR011936">
    <property type="entry name" value="Myxo_disulph_rpt"/>
</dbReference>
<evidence type="ECO:0000256" key="3">
    <source>
        <dbReference type="ARBA" id="ARBA00023157"/>
    </source>
</evidence>
<organism evidence="4 5">
    <name type="scientific">Paramecium sonneborni</name>
    <dbReference type="NCBI Taxonomy" id="65129"/>
    <lineage>
        <taxon>Eukaryota</taxon>
        <taxon>Sar</taxon>
        <taxon>Alveolata</taxon>
        <taxon>Ciliophora</taxon>
        <taxon>Intramacronucleata</taxon>
        <taxon>Oligohymenophorea</taxon>
        <taxon>Peniculida</taxon>
        <taxon>Parameciidae</taxon>
        <taxon>Paramecium</taxon>
    </lineage>
</organism>
<dbReference type="AlphaFoldDB" id="A0A8S1RNQ9"/>
<evidence type="ECO:0000313" key="4">
    <source>
        <dbReference type="EMBL" id="CAD8129878.1"/>
    </source>
</evidence>
<evidence type="ECO:0000313" key="5">
    <source>
        <dbReference type="Proteomes" id="UP000692954"/>
    </source>
</evidence>
<keyword evidence="5" id="KW-1185">Reference proteome</keyword>
<evidence type="ECO:0000256" key="2">
    <source>
        <dbReference type="ARBA" id="ARBA00022737"/>
    </source>
</evidence>
<proteinExistence type="predicted"/>
<dbReference type="Proteomes" id="UP000692954">
    <property type="component" value="Unassembled WGS sequence"/>
</dbReference>
<protein>
    <submittedName>
        <fullName evidence="4">Uncharacterized protein</fullName>
    </submittedName>
</protein>
<reference evidence="4" key="1">
    <citation type="submission" date="2021-01" db="EMBL/GenBank/DDBJ databases">
        <authorList>
            <consortium name="Genoscope - CEA"/>
            <person name="William W."/>
        </authorList>
    </citation>
    <scope>NUCLEOTIDE SEQUENCE</scope>
</reference>